<organism evidence="3 4">
    <name type="scientific">Bradyrhizobium niftali</name>
    <dbReference type="NCBI Taxonomy" id="2560055"/>
    <lineage>
        <taxon>Bacteria</taxon>
        <taxon>Pseudomonadati</taxon>
        <taxon>Pseudomonadota</taxon>
        <taxon>Alphaproteobacteria</taxon>
        <taxon>Hyphomicrobiales</taxon>
        <taxon>Nitrobacteraceae</taxon>
        <taxon>Bradyrhizobium</taxon>
    </lineage>
</organism>
<dbReference type="RefSeq" id="WP_135173817.1">
    <property type="nucleotide sequence ID" value="NZ_JBIYER010000001.1"/>
</dbReference>
<proteinExistence type="predicted"/>
<keyword evidence="1" id="KW-1133">Transmembrane helix</keyword>
<evidence type="ECO:0000313" key="4">
    <source>
        <dbReference type="Proteomes" id="UP000297966"/>
    </source>
</evidence>
<evidence type="ECO:0000313" key="3">
    <source>
        <dbReference type="EMBL" id="TFV49020.1"/>
    </source>
</evidence>
<dbReference type="Pfam" id="PF07811">
    <property type="entry name" value="TadE"/>
    <property type="match status" value="1"/>
</dbReference>
<dbReference type="AlphaFoldDB" id="A0A4Y9M1K1"/>
<gene>
    <name evidence="3" type="ORF">E4K65_08830</name>
</gene>
<evidence type="ECO:0000256" key="1">
    <source>
        <dbReference type="SAM" id="Phobius"/>
    </source>
</evidence>
<accession>A0A4Y9M1K1</accession>
<feature type="transmembrane region" description="Helical" evidence="1">
    <location>
        <begin position="31"/>
        <end position="54"/>
    </location>
</feature>
<keyword evidence="1" id="KW-0472">Membrane</keyword>
<keyword evidence="1" id="KW-0812">Transmembrane</keyword>
<feature type="domain" description="TadE-like" evidence="2">
    <location>
        <begin position="25"/>
        <end position="67"/>
    </location>
</feature>
<name>A0A4Y9M1K1_9BRAD</name>
<sequence>MTGPDVATTKRRRNRCGAFARDKSGATAVEFALVAAPFLALIIALIQTFLVFFAQQLLESVVRQSARLVMTGQVQSAQMTKDVFKQKVCDQVVILFNCSGLMVDMQVATSWSAADTGIPALTFDGNGGVTNTWQYDPGNSGDVVVLRVMYQWPVFLGPLGFNLSNLSNGNRLIMSSAAFQNEPGAT</sequence>
<dbReference type="EMBL" id="SPQT01000003">
    <property type="protein sequence ID" value="TFV49020.1"/>
    <property type="molecule type" value="Genomic_DNA"/>
</dbReference>
<dbReference type="OrthoDB" id="7349713at2"/>
<dbReference type="Proteomes" id="UP000297966">
    <property type="component" value="Unassembled WGS sequence"/>
</dbReference>
<reference evidence="3 4" key="1">
    <citation type="submission" date="2019-03" db="EMBL/GenBank/DDBJ databases">
        <title>Bradyrhizobium diversity isolated from nodules of Chamaecrista fasciculata.</title>
        <authorList>
            <person name="Klepa M.S."/>
            <person name="Urquiaga M.O."/>
            <person name="Hungria M."/>
            <person name="Delamuta J.R."/>
        </authorList>
    </citation>
    <scope>NUCLEOTIDE SEQUENCE [LARGE SCALE GENOMIC DNA]</scope>
    <source>
        <strain evidence="3 4">CNPSo 3448</strain>
    </source>
</reference>
<comment type="caution">
    <text evidence="3">The sequence shown here is derived from an EMBL/GenBank/DDBJ whole genome shotgun (WGS) entry which is preliminary data.</text>
</comment>
<protein>
    <submittedName>
        <fullName evidence="3">Pilus assembly protein</fullName>
    </submittedName>
</protein>
<dbReference type="InterPro" id="IPR012495">
    <property type="entry name" value="TadE-like_dom"/>
</dbReference>
<evidence type="ECO:0000259" key="2">
    <source>
        <dbReference type="Pfam" id="PF07811"/>
    </source>
</evidence>
<keyword evidence="4" id="KW-1185">Reference proteome</keyword>